<dbReference type="InterPro" id="IPR016130">
    <property type="entry name" value="Tyr_Pase_AS"/>
</dbReference>
<dbReference type="AlphaFoldDB" id="D5KQI6"/>
<dbReference type="SUPFAM" id="SSF52799">
    <property type="entry name" value="(Phosphotyrosine protein) phosphatases II"/>
    <property type="match status" value="1"/>
</dbReference>
<dbReference type="InterPro" id="IPR029021">
    <property type="entry name" value="Prot-tyrosine_phosphatase-like"/>
</dbReference>
<dbReference type="Gene3D" id="3.90.190.10">
    <property type="entry name" value="Protein tyrosine phosphatase superfamily"/>
    <property type="match status" value="1"/>
</dbReference>
<dbReference type="PROSITE" id="PS00383">
    <property type="entry name" value="TYR_PHOSPHATASE_1"/>
    <property type="match status" value="1"/>
</dbReference>
<reference evidence="2" key="1">
    <citation type="journal article" date="2010" name="Appl. Microbiol. Biotechnol.">
        <title>Direct and efficient cloning of full-length genes from environmental DNA by RT-qPCR and modified TAIL-PCR.</title>
        <authorList>
            <person name="Huang H."/>
            <person name="Wang G."/>
            <person name="Zhao Y."/>
            <person name="Shi P."/>
            <person name="Luo H."/>
            <person name="Yao B."/>
        </authorList>
    </citation>
    <scope>NUCLEOTIDE SEQUENCE</scope>
</reference>
<dbReference type="Gene3D" id="3.30.70.1690">
    <property type="match status" value="1"/>
</dbReference>
<dbReference type="SMART" id="SM01301">
    <property type="entry name" value="PTPlike_phytase"/>
    <property type="match status" value="1"/>
</dbReference>
<evidence type="ECO:0000259" key="1">
    <source>
        <dbReference type="PROSITE" id="PS50056"/>
    </source>
</evidence>
<name>D5KQI6_9ZZZZ</name>
<protein>
    <submittedName>
        <fullName evidence="2">PTP-like phytase</fullName>
    </submittedName>
</protein>
<evidence type="ECO:0000313" key="2">
    <source>
        <dbReference type="EMBL" id="ADD13455.1"/>
    </source>
</evidence>
<dbReference type="PROSITE" id="PS51257">
    <property type="entry name" value="PROKAR_LIPOPROTEIN"/>
    <property type="match status" value="1"/>
</dbReference>
<sequence>MKAKQFHWRSQLSIKHVASCIVLLGIVSCVDYGDNPVVEDNHRDYPAEVYYYLNKANERENPSEEERAVYEAKEWRMESKNTTVTLPQNFRWCGGEFNANGLNEELPDPTYLPTTQGLNTLMISGSARFSDKELNARTSWVTHQWGDIPRYVIDLRQESHGFINGHHVSWYGYINWSNIGKKRDQILQEEEQLFHSLKGQTITVGKISSSNNYVMTDAQDITVDVDSAWTESEAVKKQGWGYRRITALDHVFPCDEIIDQFLECYRSLPRDAWVHFHCQAGRGRTTTFMSFFDMLRNPDVPLKDILYRQTELGGTSLYYQGTRPTEQPWRVDLFTETSWLVPLLYDYVQDNKGNGYTISWTDWKKRTFQL</sequence>
<accession>D5KQI6</accession>
<feature type="domain" description="Tyrosine specific protein phosphatases" evidence="1">
    <location>
        <begin position="259"/>
        <end position="306"/>
    </location>
</feature>
<dbReference type="EMBL" id="GU590790">
    <property type="protein sequence ID" value="ADD13455.1"/>
    <property type="molecule type" value="Genomic_DNA"/>
</dbReference>
<dbReference type="Pfam" id="PF14566">
    <property type="entry name" value="PTPlike_phytase"/>
    <property type="match status" value="1"/>
</dbReference>
<organism evidence="2">
    <name type="scientific">uncultured microorganism</name>
    <dbReference type="NCBI Taxonomy" id="358574"/>
    <lineage>
        <taxon>unclassified sequences</taxon>
        <taxon>environmental samples</taxon>
    </lineage>
</organism>
<dbReference type="PROSITE" id="PS50056">
    <property type="entry name" value="TYR_PHOSPHATASE_2"/>
    <property type="match status" value="1"/>
</dbReference>
<proteinExistence type="predicted"/>
<dbReference type="InterPro" id="IPR000387">
    <property type="entry name" value="Tyr_Pase_dom"/>
</dbReference>